<protein>
    <submittedName>
        <fullName evidence="2">Myosin class II heavy chain</fullName>
    </submittedName>
</protein>
<keyword evidence="3" id="KW-1185">Reference proteome</keyword>
<accession>R9PBW1</accession>
<feature type="region of interest" description="Disordered" evidence="1">
    <location>
        <begin position="1"/>
        <end position="34"/>
    </location>
</feature>
<proteinExistence type="predicted"/>
<evidence type="ECO:0000313" key="3">
    <source>
        <dbReference type="Proteomes" id="UP000014071"/>
    </source>
</evidence>
<dbReference type="HOGENOM" id="CLU_2623054_0_0_1"/>
<reference evidence="3" key="1">
    <citation type="journal article" date="2013" name="Genome Announc.">
        <title>Draft genome sequence of the basidiomycetous yeast-like fungus Pseudozyma hubeiensis SY62, which produces an abundant amount of the biosurfactant mannosylerythritol lipids.</title>
        <authorList>
            <person name="Konishi M."/>
            <person name="Hatada Y."/>
            <person name="Horiuchi J."/>
        </authorList>
    </citation>
    <scope>NUCLEOTIDE SEQUENCE [LARGE SCALE GENOMIC DNA]</scope>
    <source>
        <strain evidence="3">SY62</strain>
    </source>
</reference>
<name>R9PBW1_PSEHS</name>
<dbReference type="EMBL" id="DF238821">
    <property type="protein sequence ID" value="GAC98727.1"/>
    <property type="molecule type" value="Genomic_DNA"/>
</dbReference>
<dbReference type="GeneID" id="24111593"/>
<evidence type="ECO:0000256" key="1">
    <source>
        <dbReference type="SAM" id="MobiDB-lite"/>
    </source>
</evidence>
<organism evidence="2 3">
    <name type="scientific">Pseudozyma hubeiensis (strain SY62)</name>
    <name type="common">Yeast</name>
    <dbReference type="NCBI Taxonomy" id="1305764"/>
    <lineage>
        <taxon>Eukaryota</taxon>
        <taxon>Fungi</taxon>
        <taxon>Dikarya</taxon>
        <taxon>Basidiomycota</taxon>
        <taxon>Ustilaginomycotina</taxon>
        <taxon>Ustilaginomycetes</taxon>
        <taxon>Ustilaginales</taxon>
        <taxon>Ustilaginaceae</taxon>
        <taxon>Pseudozyma</taxon>
    </lineage>
</organism>
<dbReference type="RefSeq" id="XP_012192314.1">
    <property type="nucleotide sequence ID" value="XM_012336924.1"/>
</dbReference>
<gene>
    <name evidence="2" type="ORF">PHSY_006321</name>
</gene>
<sequence length="78" mass="8837">MHSPRRSCGSSSKHAAISRSRRARSARSERSELYNEQRHGILLPMSIEGPAVRLSLCAPECQQNFEVRHETHDSHVDV</sequence>
<dbReference type="Proteomes" id="UP000014071">
    <property type="component" value="Unassembled WGS sequence"/>
</dbReference>
<dbReference type="AlphaFoldDB" id="R9PBW1"/>
<evidence type="ECO:0000313" key="2">
    <source>
        <dbReference type="EMBL" id="GAC98727.1"/>
    </source>
</evidence>